<dbReference type="CDD" id="cd06558">
    <property type="entry name" value="crotonase-like"/>
    <property type="match status" value="1"/>
</dbReference>
<evidence type="ECO:0000256" key="2">
    <source>
        <dbReference type="ARBA" id="ARBA00005005"/>
    </source>
</evidence>
<keyword evidence="9" id="KW-0496">Mitochondrion</keyword>
<dbReference type="FunFam" id="3.90.226.10:FF:000034">
    <property type="entry name" value="Enoyl-CoA delta isomerase 1"/>
    <property type="match status" value="1"/>
</dbReference>
<evidence type="ECO:0000256" key="3">
    <source>
        <dbReference type="ARBA" id="ARBA00005254"/>
    </source>
</evidence>
<evidence type="ECO:0000256" key="9">
    <source>
        <dbReference type="ARBA" id="ARBA00023128"/>
    </source>
</evidence>
<evidence type="ECO:0000256" key="4">
    <source>
        <dbReference type="ARBA" id="ARBA00011233"/>
    </source>
</evidence>
<evidence type="ECO:0000256" key="16">
    <source>
        <dbReference type="ARBA" id="ARBA00068317"/>
    </source>
</evidence>
<comment type="function">
    <text evidence="15">Key enzyme of fatty acid beta-oxidation. Able to isomerize both 3-cis (3Z) and 3-trans (3E) double bonds into the 2-trans (2E) form in a range of enoyl-CoA species, with a preference for (3Z)-enoyl-CoAs over (3E)-enoyl-CoAs. The catalytic efficiency of this enzyme is not affected by the fatty acyl chain length.</text>
</comment>
<dbReference type="InterPro" id="IPR018376">
    <property type="entry name" value="Enoyl-CoA_hyd/isom_CS"/>
</dbReference>
<evidence type="ECO:0000313" key="20">
    <source>
        <dbReference type="Proteomes" id="UP000014500"/>
    </source>
</evidence>
<evidence type="ECO:0000256" key="8">
    <source>
        <dbReference type="ARBA" id="ARBA00023098"/>
    </source>
</evidence>
<comment type="similarity">
    <text evidence="3 18">Belongs to the enoyl-CoA hydratase/isomerase family.</text>
</comment>
<evidence type="ECO:0000256" key="6">
    <source>
        <dbReference type="ARBA" id="ARBA00022946"/>
    </source>
</evidence>
<dbReference type="PhylomeDB" id="T1ILS7"/>
<organism evidence="19 20">
    <name type="scientific">Strigamia maritima</name>
    <name type="common">European centipede</name>
    <name type="synonym">Geophilus maritimus</name>
    <dbReference type="NCBI Taxonomy" id="126957"/>
    <lineage>
        <taxon>Eukaryota</taxon>
        <taxon>Metazoa</taxon>
        <taxon>Ecdysozoa</taxon>
        <taxon>Arthropoda</taxon>
        <taxon>Myriapoda</taxon>
        <taxon>Chilopoda</taxon>
        <taxon>Pleurostigmophora</taxon>
        <taxon>Geophilomorpha</taxon>
        <taxon>Linotaeniidae</taxon>
        <taxon>Strigamia</taxon>
    </lineage>
</organism>
<dbReference type="HOGENOM" id="CLU_009834_7_5_1"/>
<keyword evidence="6" id="KW-0809">Transit peptide</keyword>
<dbReference type="Proteomes" id="UP000014500">
    <property type="component" value="Unassembled WGS sequence"/>
</dbReference>
<evidence type="ECO:0000256" key="7">
    <source>
        <dbReference type="ARBA" id="ARBA00022990"/>
    </source>
</evidence>
<keyword evidence="8" id="KW-0443">Lipid metabolism</keyword>
<comment type="catalytic activity">
    <reaction evidence="13">
        <text>(3Z)-dodecenoyl-CoA = (2E)-dodecenoyl-CoA</text>
        <dbReference type="Rhea" id="RHEA:23716"/>
        <dbReference type="ChEBI" id="CHEBI:57330"/>
        <dbReference type="ChEBI" id="CHEBI:58543"/>
        <dbReference type="EC" id="5.3.3.8"/>
    </reaction>
    <physiologicalReaction direction="left-to-right" evidence="13">
        <dbReference type="Rhea" id="RHEA:23717"/>
    </physiologicalReaction>
</comment>
<dbReference type="Gene3D" id="3.90.226.10">
    <property type="entry name" value="2-enoyl-CoA Hydratase, Chain A, domain 1"/>
    <property type="match status" value="1"/>
</dbReference>
<evidence type="ECO:0000256" key="18">
    <source>
        <dbReference type="RuleBase" id="RU003707"/>
    </source>
</evidence>
<dbReference type="PANTHER" id="PTHR11941:SF45">
    <property type="entry name" value="ENOYL-COA DELTA ISOMERASE 1, MITOCHONDRIAL"/>
    <property type="match status" value="1"/>
</dbReference>
<dbReference type="EMBL" id="JH430884">
    <property type="status" value="NOT_ANNOTATED_CDS"/>
    <property type="molecule type" value="Genomic_DNA"/>
</dbReference>
<dbReference type="Pfam" id="PF00378">
    <property type="entry name" value="ECH_1"/>
    <property type="match status" value="1"/>
</dbReference>
<comment type="catalytic activity">
    <reaction evidence="11">
        <text>(3Z)-decenoyl-CoA = (2E)-decenoyl-CoA</text>
        <dbReference type="Rhea" id="RHEA:77195"/>
        <dbReference type="ChEBI" id="CHEBI:61406"/>
        <dbReference type="ChEBI" id="CHEBI:195601"/>
    </reaction>
    <physiologicalReaction direction="left-to-right" evidence="11">
        <dbReference type="Rhea" id="RHEA:77196"/>
    </physiologicalReaction>
</comment>
<dbReference type="AlphaFoldDB" id="T1ILS7"/>
<dbReference type="PANTHER" id="PTHR11941">
    <property type="entry name" value="ENOYL-COA HYDRATASE-RELATED"/>
    <property type="match status" value="1"/>
</dbReference>
<evidence type="ECO:0000256" key="12">
    <source>
        <dbReference type="ARBA" id="ARBA00051293"/>
    </source>
</evidence>
<sequence length="297" mass="32984">MARNAGIALLCKSISNFQICARSFGTGSMKLQNNLISTLDSKTGIAEVKMNKAPVNSLNTDFIKQLSQTIKDLENTKGCRGLILTSNVPNIFSAGLDIMEMYQSTPERMSEFWGSFQQFWMDLYGSKLATIAAINGHAPAGGCLMAMSCDYRIMASGKYTIGLNETLLGIVAPLWLQGTMEKTIGHRVTELSLQLGKLYSAEEALKIGLVDEIVAKPEDTIQKAQSELISKWLKIPDIARQITKKNLRQDFIAHLQKMREADIKQFVAFASNDKTQKALGMYLESLKKRSKFLDIIL</sequence>
<evidence type="ECO:0000256" key="1">
    <source>
        <dbReference type="ARBA" id="ARBA00004305"/>
    </source>
</evidence>
<dbReference type="STRING" id="126957.T1ILS7"/>
<dbReference type="InterPro" id="IPR001753">
    <property type="entry name" value="Enoyl-CoA_hydra/iso"/>
</dbReference>
<protein>
    <recommendedName>
        <fullName evidence="16">Enoyl-CoA delta isomerase 1, mitochondrial</fullName>
    </recommendedName>
    <alternativeName>
        <fullName evidence="17">3,2-trans-enoyl-CoA isomerase</fullName>
    </alternativeName>
</protein>
<evidence type="ECO:0000256" key="5">
    <source>
        <dbReference type="ARBA" id="ARBA00022832"/>
    </source>
</evidence>
<evidence type="ECO:0000256" key="14">
    <source>
        <dbReference type="ARBA" id="ARBA00052542"/>
    </source>
</evidence>
<proteinExistence type="inferred from homology"/>
<evidence type="ECO:0000256" key="11">
    <source>
        <dbReference type="ARBA" id="ARBA00050938"/>
    </source>
</evidence>
<dbReference type="SUPFAM" id="SSF52096">
    <property type="entry name" value="ClpP/crotonase"/>
    <property type="match status" value="1"/>
</dbReference>
<dbReference type="Gene3D" id="6.10.250.170">
    <property type="match status" value="1"/>
</dbReference>
<keyword evidence="10" id="KW-0413">Isomerase</keyword>
<keyword evidence="5" id="KW-0276">Fatty acid metabolism</keyword>
<evidence type="ECO:0000256" key="13">
    <source>
        <dbReference type="ARBA" id="ARBA00052376"/>
    </source>
</evidence>
<comment type="subunit">
    <text evidence="4">Homotrimer.</text>
</comment>
<name>T1ILS7_STRMM</name>
<dbReference type="OMA" id="WFMSSFL"/>
<dbReference type="InterPro" id="IPR029045">
    <property type="entry name" value="ClpP/crotonase-like_dom_sf"/>
</dbReference>
<reference evidence="20" key="1">
    <citation type="submission" date="2011-05" db="EMBL/GenBank/DDBJ databases">
        <authorList>
            <person name="Richards S.R."/>
            <person name="Qu J."/>
            <person name="Jiang H."/>
            <person name="Jhangiani S.N."/>
            <person name="Agravi P."/>
            <person name="Goodspeed R."/>
            <person name="Gross S."/>
            <person name="Mandapat C."/>
            <person name="Jackson L."/>
            <person name="Mathew T."/>
            <person name="Pu L."/>
            <person name="Thornton R."/>
            <person name="Saada N."/>
            <person name="Wilczek-Boney K.B."/>
            <person name="Lee S."/>
            <person name="Kovar C."/>
            <person name="Wu Y."/>
            <person name="Scherer S.E."/>
            <person name="Worley K.C."/>
            <person name="Muzny D.M."/>
            <person name="Gibbs R."/>
        </authorList>
    </citation>
    <scope>NUCLEOTIDE SEQUENCE</scope>
    <source>
        <strain evidence="20">Brora</strain>
    </source>
</reference>
<reference evidence="19" key="2">
    <citation type="submission" date="2015-02" db="UniProtKB">
        <authorList>
            <consortium name="EnsemblMetazoa"/>
        </authorList>
    </citation>
    <scope>IDENTIFICATION</scope>
</reference>
<dbReference type="GO" id="GO:0005759">
    <property type="term" value="C:mitochondrial matrix"/>
    <property type="evidence" value="ECO:0007669"/>
    <property type="project" value="UniProtKB-SubCell"/>
</dbReference>
<keyword evidence="20" id="KW-1185">Reference proteome</keyword>
<dbReference type="PROSITE" id="PS00166">
    <property type="entry name" value="ENOYL_COA_HYDRATASE"/>
    <property type="match status" value="1"/>
</dbReference>
<keyword evidence="7" id="KW-0007">Acetylation</keyword>
<comment type="subcellular location">
    <subcellularLocation>
        <location evidence="1">Mitochondrion matrix</location>
    </subcellularLocation>
</comment>
<evidence type="ECO:0000313" key="19">
    <source>
        <dbReference type="EnsemblMetazoa" id="SMAR001915-PA"/>
    </source>
</evidence>
<comment type="catalytic activity">
    <reaction evidence="12">
        <text>(2E)-tetradecenoyl-CoA = (3Z)-tetradecenoyl-CoA</text>
        <dbReference type="Rhea" id="RHEA:29847"/>
        <dbReference type="ChEBI" id="CHEBI:61405"/>
        <dbReference type="ChEBI" id="CHEBI:61968"/>
    </reaction>
    <physiologicalReaction direction="right-to-left" evidence="12">
        <dbReference type="Rhea" id="RHEA:29849"/>
    </physiologicalReaction>
</comment>
<evidence type="ECO:0000256" key="15">
    <source>
        <dbReference type="ARBA" id="ARBA00056147"/>
    </source>
</evidence>
<evidence type="ECO:0000256" key="10">
    <source>
        <dbReference type="ARBA" id="ARBA00023235"/>
    </source>
</evidence>
<dbReference type="GO" id="GO:0006635">
    <property type="term" value="P:fatty acid beta-oxidation"/>
    <property type="evidence" value="ECO:0007669"/>
    <property type="project" value="TreeGrafter"/>
</dbReference>
<dbReference type="GO" id="GO:0004165">
    <property type="term" value="F:delta(3)-delta(2)-enoyl-CoA isomerase activity"/>
    <property type="evidence" value="ECO:0007669"/>
    <property type="project" value="UniProtKB-EC"/>
</dbReference>
<dbReference type="eggNOG" id="KOG1683">
    <property type="taxonomic scope" value="Eukaryota"/>
</dbReference>
<accession>T1ILS7</accession>
<dbReference type="EnsemblMetazoa" id="SMAR001915-RA">
    <property type="protein sequence ID" value="SMAR001915-PA"/>
    <property type="gene ID" value="SMAR001915"/>
</dbReference>
<comment type="catalytic activity">
    <reaction evidence="14">
        <text>(3Z)-octenoyl-CoA = (2E)-octenoyl-CoA</text>
        <dbReference type="Rhea" id="RHEA:46044"/>
        <dbReference type="ChEBI" id="CHEBI:62242"/>
        <dbReference type="ChEBI" id="CHEBI:85640"/>
    </reaction>
    <physiologicalReaction direction="left-to-right" evidence="14">
        <dbReference type="Rhea" id="RHEA:46045"/>
    </physiologicalReaction>
</comment>
<evidence type="ECO:0000256" key="17">
    <source>
        <dbReference type="ARBA" id="ARBA00083575"/>
    </source>
</evidence>
<comment type="pathway">
    <text evidence="2">Lipid metabolism; fatty acid beta-oxidation.</text>
</comment>